<dbReference type="PROSITE" id="PS52002">
    <property type="entry name" value="SM"/>
    <property type="match status" value="1"/>
</dbReference>
<evidence type="ECO:0000259" key="11">
    <source>
        <dbReference type="PROSITE" id="PS52002"/>
    </source>
</evidence>
<name>A0ABD1YPP2_9MARC</name>
<keyword evidence="7 10" id="KW-0539">Nucleus</keyword>
<dbReference type="CDD" id="cd01719">
    <property type="entry name" value="Sm_G"/>
    <property type="match status" value="1"/>
</dbReference>
<dbReference type="PANTHER" id="PTHR10553">
    <property type="entry name" value="SMALL NUCLEAR RIBONUCLEOPROTEIN"/>
    <property type="match status" value="1"/>
</dbReference>
<reference evidence="12 13" key="1">
    <citation type="submission" date="2024-09" db="EMBL/GenBank/DDBJ databases">
        <title>Chromosome-scale assembly of Riccia fluitans.</title>
        <authorList>
            <person name="Paukszto L."/>
            <person name="Sawicki J."/>
            <person name="Karawczyk K."/>
            <person name="Piernik-Szablinska J."/>
            <person name="Szczecinska M."/>
            <person name="Mazdziarz M."/>
        </authorList>
    </citation>
    <scope>NUCLEOTIDE SEQUENCE [LARGE SCALE GENOMIC DNA]</scope>
    <source>
        <strain evidence="12">Rf_01</strain>
        <tissue evidence="12">Aerial parts of the thallus</tissue>
    </source>
</reference>
<evidence type="ECO:0000256" key="7">
    <source>
        <dbReference type="ARBA" id="ARBA00023242"/>
    </source>
</evidence>
<evidence type="ECO:0000256" key="6">
    <source>
        <dbReference type="ARBA" id="ARBA00023187"/>
    </source>
</evidence>
<evidence type="ECO:0000256" key="1">
    <source>
        <dbReference type="ARBA" id="ARBA00004123"/>
    </source>
</evidence>
<organism evidence="12 13">
    <name type="scientific">Riccia fluitans</name>
    <dbReference type="NCBI Taxonomy" id="41844"/>
    <lineage>
        <taxon>Eukaryota</taxon>
        <taxon>Viridiplantae</taxon>
        <taxon>Streptophyta</taxon>
        <taxon>Embryophyta</taxon>
        <taxon>Marchantiophyta</taxon>
        <taxon>Marchantiopsida</taxon>
        <taxon>Marchantiidae</taxon>
        <taxon>Marchantiales</taxon>
        <taxon>Ricciaceae</taxon>
        <taxon>Riccia</taxon>
    </lineage>
</organism>
<evidence type="ECO:0000256" key="8">
    <source>
        <dbReference type="ARBA" id="ARBA00023274"/>
    </source>
</evidence>
<gene>
    <name evidence="12" type="ORF">R1flu_016348</name>
</gene>
<dbReference type="AlphaFoldDB" id="A0ABD1YPP2"/>
<dbReference type="GO" id="GO:0003723">
    <property type="term" value="F:RNA binding"/>
    <property type="evidence" value="ECO:0007669"/>
    <property type="project" value="UniProtKB-UniRule"/>
</dbReference>
<dbReference type="PANTHER" id="PTHR10553:SF2">
    <property type="entry name" value="SMALL NUCLEAR RIBONUCLEOPROTEIN G"/>
    <property type="match status" value="1"/>
</dbReference>
<dbReference type="InterPro" id="IPR034098">
    <property type="entry name" value="Sm_G"/>
</dbReference>
<keyword evidence="13" id="KW-1185">Reference proteome</keyword>
<dbReference type="GO" id="GO:0005681">
    <property type="term" value="C:spliceosomal complex"/>
    <property type="evidence" value="ECO:0007669"/>
    <property type="project" value="UniProtKB-KW"/>
</dbReference>
<dbReference type="Proteomes" id="UP001605036">
    <property type="component" value="Unassembled WGS sequence"/>
</dbReference>
<dbReference type="SUPFAM" id="SSF50182">
    <property type="entry name" value="Sm-like ribonucleoproteins"/>
    <property type="match status" value="1"/>
</dbReference>
<dbReference type="Pfam" id="PF01423">
    <property type="entry name" value="LSM"/>
    <property type="match status" value="1"/>
</dbReference>
<comment type="function">
    <text evidence="10">Plays a role in pre-mRNA splicing.</text>
</comment>
<comment type="similarity">
    <text evidence="2 10">Belongs to the snRNP Sm proteins family.</text>
</comment>
<sequence length="109" mass="12262">MSKSGQPPDLKKYMDRKLNIKLNANRVVVGVLRGFDQFMNLVLDNTVEINGTERNEIGMVRSRVSAEVSVLRAKRVFLRIQEHGGKIIIPISAGFEQKITYMSTKDAAI</sequence>
<evidence type="ECO:0000313" key="12">
    <source>
        <dbReference type="EMBL" id="KAL2631662.1"/>
    </source>
</evidence>
<evidence type="ECO:0000256" key="4">
    <source>
        <dbReference type="ARBA" id="ARBA00022728"/>
    </source>
</evidence>
<comment type="subcellular location">
    <subcellularLocation>
        <location evidence="1 10">Nucleus</location>
    </subcellularLocation>
</comment>
<comment type="caution">
    <text evidence="12">The sequence shown here is derived from an EMBL/GenBank/DDBJ whole genome shotgun (WGS) entry which is preliminary data.</text>
</comment>
<dbReference type="InterPro" id="IPR044641">
    <property type="entry name" value="Lsm7/SmG-like"/>
</dbReference>
<dbReference type="Gene3D" id="2.30.30.100">
    <property type="match status" value="1"/>
</dbReference>
<proteinExistence type="inferred from homology"/>
<evidence type="ECO:0000313" key="13">
    <source>
        <dbReference type="Proteomes" id="UP001605036"/>
    </source>
</evidence>
<keyword evidence="6 10" id="KW-0508">mRNA splicing</keyword>
<keyword evidence="3 10" id="KW-0507">mRNA processing</keyword>
<evidence type="ECO:0000256" key="5">
    <source>
        <dbReference type="ARBA" id="ARBA00022884"/>
    </source>
</evidence>
<dbReference type="EMBL" id="JBHFFA010000004">
    <property type="protein sequence ID" value="KAL2631662.1"/>
    <property type="molecule type" value="Genomic_DNA"/>
</dbReference>
<protein>
    <recommendedName>
        <fullName evidence="10">Small nuclear ribonucleoprotein G</fullName>
        <shortName evidence="10">snRNP-G</shortName>
    </recommendedName>
</protein>
<comment type="function">
    <text evidence="9">Probable common Sm protein, is found in U1 and U2 snRNPs and may be part of the spliceosome.</text>
</comment>
<feature type="domain" description="Sm" evidence="11">
    <location>
        <begin position="5"/>
        <end position="74"/>
    </location>
</feature>
<dbReference type="InterPro" id="IPR001163">
    <property type="entry name" value="Sm_dom_euk/arc"/>
</dbReference>
<evidence type="ECO:0000256" key="9">
    <source>
        <dbReference type="ARBA" id="ARBA00059471"/>
    </source>
</evidence>
<dbReference type="SMART" id="SM00651">
    <property type="entry name" value="Sm"/>
    <property type="match status" value="1"/>
</dbReference>
<dbReference type="InterPro" id="IPR047575">
    <property type="entry name" value="Sm"/>
</dbReference>
<accession>A0ABD1YPP2</accession>
<dbReference type="FunFam" id="2.30.30.100:FF:000023">
    <property type="entry name" value="Small nuclear ribonucleoprotein G"/>
    <property type="match status" value="1"/>
</dbReference>
<evidence type="ECO:0000256" key="3">
    <source>
        <dbReference type="ARBA" id="ARBA00022664"/>
    </source>
</evidence>
<evidence type="ECO:0000256" key="10">
    <source>
        <dbReference type="RuleBase" id="RU365052"/>
    </source>
</evidence>
<keyword evidence="8 10" id="KW-0687">Ribonucleoprotein</keyword>
<dbReference type="InterPro" id="IPR010920">
    <property type="entry name" value="LSM_dom_sf"/>
</dbReference>
<keyword evidence="4 10" id="KW-0747">Spliceosome</keyword>
<keyword evidence="5 10" id="KW-0694">RNA-binding</keyword>
<dbReference type="GO" id="GO:0000387">
    <property type="term" value="P:spliceosomal snRNP assembly"/>
    <property type="evidence" value="ECO:0007669"/>
    <property type="project" value="UniProtKB-UniRule"/>
</dbReference>
<evidence type="ECO:0000256" key="2">
    <source>
        <dbReference type="ARBA" id="ARBA00006850"/>
    </source>
</evidence>